<comment type="catalytic activity">
    <reaction evidence="6">
        <text>cytidine(34) in tRNA + S-adenosyl-L-methionine = 2'-O-methylcytidine(34) in tRNA + S-adenosyl-L-homocysteine + H(+)</text>
        <dbReference type="Rhea" id="RHEA:43084"/>
        <dbReference type="Rhea" id="RHEA-COMP:10331"/>
        <dbReference type="Rhea" id="RHEA-COMP:10332"/>
        <dbReference type="ChEBI" id="CHEBI:15378"/>
        <dbReference type="ChEBI" id="CHEBI:57856"/>
        <dbReference type="ChEBI" id="CHEBI:59789"/>
        <dbReference type="ChEBI" id="CHEBI:74495"/>
        <dbReference type="ChEBI" id="CHEBI:82748"/>
        <dbReference type="EC" id="2.1.1.207"/>
    </reaction>
</comment>
<dbReference type="HAMAP" id="MF_01885">
    <property type="entry name" value="tRNA_methyltr_TrmL"/>
    <property type="match status" value="1"/>
</dbReference>
<keyword evidence="1 6" id="KW-0963">Cytoplasm</keyword>
<comment type="similarity">
    <text evidence="6">Belongs to the class IV-like SAM-binding methyltransferase superfamily. RNA methyltransferase TrmH family. TrmL subfamily.</text>
</comment>
<feature type="binding site" evidence="6 7">
    <location>
        <position position="102"/>
    </location>
    <ligand>
        <name>S-adenosyl-L-methionine</name>
        <dbReference type="ChEBI" id="CHEBI:59789"/>
    </ligand>
</feature>
<dbReference type="Gene3D" id="3.40.1280.10">
    <property type="match status" value="1"/>
</dbReference>
<evidence type="ECO:0000256" key="5">
    <source>
        <dbReference type="ARBA" id="ARBA00022694"/>
    </source>
</evidence>
<organism evidence="9 10">
    <name type="scientific">[Clostridium] methylpentosum DSM 5476</name>
    <dbReference type="NCBI Taxonomy" id="537013"/>
    <lineage>
        <taxon>Bacteria</taxon>
        <taxon>Bacillati</taxon>
        <taxon>Bacillota</taxon>
        <taxon>Clostridia</taxon>
        <taxon>Eubacteriales</taxon>
        <taxon>Oscillospiraceae</taxon>
        <taxon>Oscillospiraceae incertae sedis</taxon>
    </lineage>
</organism>
<dbReference type="GO" id="GO:0141098">
    <property type="term" value="F:tRNA (cytidine(34)-2'-O)-methyltransferase activity"/>
    <property type="evidence" value="ECO:0007669"/>
    <property type="project" value="RHEA"/>
</dbReference>
<dbReference type="STRING" id="537013.CLOSTMETH_00981"/>
<name>C0EAW4_9FIRM</name>
<dbReference type="Pfam" id="PF00588">
    <property type="entry name" value="SpoU_methylase"/>
    <property type="match status" value="1"/>
</dbReference>
<evidence type="ECO:0000256" key="7">
    <source>
        <dbReference type="PIRSR" id="PIRSR029256-1"/>
    </source>
</evidence>
<proteinExistence type="inferred from homology"/>
<dbReference type="CDD" id="cd18094">
    <property type="entry name" value="SpoU-like_TrmL"/>
    <property type="match status" value="1"/>
</dbReference>
<gene>
    <name evidence="9" type="ORF">CLOSTMETH_00981</name>
</gene>
<dbReference type="GO" id="GO:0003723">
    <property type="term" value="F:RNA binding"/>
    <property type="evidence" value="ECO:0007669"/>
    <property type="project" value="InterPro"/>
</dbReference>
<accession>C0EAW4</accession>
<dbReference type="InterPro" id="IPR029028">
    <property type="entry name" value="Alpha/beta_knot_MTases"/>
</dbReference>
<comment type="function">
    <text evidence="6">Could methylate the ribose at the nucleotide 34 wobble position in tRNA.</text>
</comment>
<dbReference type="AlphaFoldDB" id="C0EAW4"/>
<keyword evidence="4 6" id="KW-0949">S-adenosyl-L-methionine</keyword>
<dbReference type="HOGENOM" id="CLU_110125_0_0_9"/>
<evidence type="ECO:0000313" key="10">
    <source>
        <dbReference type="Proteomes" id="UP000003340"/>
    </source>
</evidence>
<dbReference type="PANTHER" id="PTHR42971">
    <property type="entry name" value="TRNA (CYTIDINE(34)-2'-O)-METHYLTRANSFERASE"/>
    <property type="match status" value="1"/>
</dbReference>
<comment type="caution">
    <text evidence="6">Lacks conserved residue(s) required for the propagation of feature annotation.</text>
</comment>
<dbReference type="InterPro" id="IPR029026">
    <property type="entry name" value="tRNA_m1G_MTases_N"/>
</dbReference>
<evidence type="ECO:0000256" key="2">
    <source>
        <dbReference type="ARBA" id="ARBA00022603"/>
    </source>
</evidence>
<sequence length="172" mass="19337">MSVLNIVLVEPQIPQNTGNIARTCAATGARLHLVKPLGFAIDDKKLKRAGLDYWHYLDITYYDGLKDFFAQNSGGNFYYFTTKGQANYSEVAYPDNAYIVFGREDAGLPEDLLFHNPETCVRLPMRGGIRSLNLSNTVAVATYEVLRQWGFPALESQGNLTKYNWEEATCPK</sequence>
<dbReference type="eggNOG" id="COG0219">
    <property type="taxonomic scope" value="Bacteria"/>
</dbReference>
<dbReference type="FunFam" id="3.40.1280.10:FF:000002">
    <property type="entry name" value="Peptidylprolyl isomerase"/>
    <property type="match status" value="1"/>
</dbReference>
<protein>
    <recommendedName>
        <fullName evidence="6">Putative tRNA (cytidine(34)-2'-O)-methyltransferase</fullName>
        <ecNumber evidence="6">2.1.1.207</ecNumber>
    </recommendedName>
    <alternativeName>
        <fullName evidence="6">tRNA (cytidine/uridine-2'-O-)-methyltransferase</fullName>
    </alternativeName>
</protein>
<dbReference type="EMBL" id="ACEC01000035">
    <property type="protein sequence ID" value="EEG31432.1"/>
    <property type="molecule type" value="Genomic_DNA"/>
</dbReference>
<comment type="caution">
    <text evidence="9">The sequence shown here is derived from an EMBL/GenBank/DDBJ whole genome shotgun (WGS) entry which is preliminary data.</text>
</comment>
<feature type="binding site" evidence="6 7">
    <location>
        <position position="131"/>
    </location>
    <ligand>
        <name>S-adenosyl-L-methionine</name>
        <dbReference type="ChEBI" id="CHEBI:59789"/>
    </ligand>
</feature>
<evidence type="ECO:0000259" key="8">
    <source>
        <dbReference type="Pfam" id="PF00588"/>
    </source>
</evidence>
<evidence type="ECO:0000313" key="9">
    <source>
        <dbReference type="EMBL" id="EEG31432.1"/>
    </source>
</evidence>
<dbReference type="GO" id="GO:0005737">
    <property type="term" value="C:cytoplasm"/>
    <property type="evidence" value="ECO:0007669"/>
    <property type="project" value="UniProtKB-SubCell"/>
</dbReference>
<keyword evidence="3 6" id="KW-0808">Transferase</keyword>
<dbReference type="GO" id="GO:0002130">
    <property type="term" value="P:wobble position ribose methylation"/>
    <property type="evidence" value="ECO:0007669"/>
    <property type="project" value="TreeGrafter"/>
</dbReference>
<evidence type="ECO:0000256" key="3">
    <source>
        <dbReference type="ARBA" id="ARBA00022679"/>
    </source>
</evidence>
<dbReference type="GO" id="GO:0141102">
    <property type="term" value="F:tRNA (5-carboxymethylaminomethyluridine(34)-2'-O)-methyltransferase activity"/>
    <property type="evidence" value="ECO:0007669"/>
    <property type="project" value="RHEA"/>
</dbReference>
<keyword evidence="5 6" id="KW-0819">tRNA processing</keyword>
<reference evidence="9 10" key="2">
    <citation type="submission" date="2009-02" db="EMBL/GenBank/DDBJ databases">
        <title>Draft genome sequence of Clostridium methylpentosum (DSM 5476).</title>
        <authorList>
            <person name="Sudarsanam P."/>
            <person name="Ley R."/>
            <person name="Guruge J."/>
            <person name="Turnbaugh P.J."/>
            <person name="Mahowald M."/>
            <person name="Liep D."/>
            <person name="Gordon J."/>
        </authorList>
    </citation>
    <scope>NUCLEOTIDE SEQUENCE [LARGE SCALE GENOMIC DNA]</scope>
    <source>
        <strain evidence="9 10">DSM 5476</strain>
    </source>
</reference>
<dbReference type="Proteomes" id="UP000003340">
    <property type="component" value="Unassembled WGS sequence"/>
</dbReference>
<keyword evidence="10" id="KW-1185">Reference proteome</keyword>
<evidence type="ECO:0000256" key="1">
    <source>
        <dbReference type="ARBA" id="ARBA00022490"/>
    </source>
</evidence>
<reference evidence="9 10" key="1">
    <citation type="submission" date="2009-01" db="EMBL/GenBank/DDBJ databases">
        <authorList>
            <person name="Fulton L."/>
            <person name="Clifton S."/>
            <person name="Fulton B."/>
            <person name="Xu J."/>
            <person name="Minx P."/>
            <person name="Pepin K.H."/>
            <person name="Johnson M."/>
            <person name="Bhonagiri V."/>
            <person name="Nash W.E."/>
            <person name="Mardis E.R."/>
            <person name="Wilson R.K."/>
        </authorList>
    </citation>
    <scope>NUCLEOTIDE SEQUENCE [LARGE SCALE GENOMIC DNA]</scope>
    <source>
        <strain evidence="9 10">DSM 5476</strain>
    </source>
</reference>
<dbReference type="PIRSF" id="PIRSF029256">
    <property type="entry name" value="SpoU_TrmH_prd"/>
    <property type="match status" value="1"/>
</dbReference>
<dbReference type="InterPro" id="IPR016914">
    <property type="entry name" value="TrmL"/>
</dbReference>
<comment type="catalytic activity">
    <reaction evidence="6">
        <text>5-carboxymethylaminomethyluridine(34) in tRNA(Leu) + S-adenosyl-L-methionine = 5-carboxymethylaminomethyl-2'-O-methyluridine(34) in tRNA(Leu) + S-adenosyl-L-homocysteine + H(+)</text>
        <dbReference type="Rhea" id="RHEA:43088"/>
        <dbReference type="Rhea" id="RHEA-COMP:10333"/>
        <dbReference type="Rhea" id="RHEA-COMP:10334"/>
        <dbReference type="ChEBI" id="CHEBI:15378"/>
        <dbReference type="ChEBI" id="CHEBI:57856"/>
        <dbReference type="ChEBI" id="CHEBI:59789"/>
        <dbReference type="ChEBI" id="CHEBI:74508"/>
        <dbReference type="ChEBI" id="CHEBI:74511"/>
        <dbReference type="EC" id="2.1.1.207"/>
    </reaction>
</comment>
<dbReference type="PANTHER" id="PTHR42971:SF1">
    <property type="entry name" value="TRNA (CYTIDINE(34)-2'-O)-METHYLTRANSFERASE"/>
    <property type="match status" value="1"/>
</dbReference>
<keyword evidence="2 6" id="KW-0489">Methyltransferase</keyword>
<dbReference type="GO" id="GO:0042802">
    <property type="term" value="F:identical protein binding"/>
    <property type="evidence" value="ECO:0007669"/>
    <property type="project" value="UniProtKB-ARBA"/>
</dbReference>
<feature type="binding site" evidence="6 7">
    <location>
        <position position="123"/>
    </location>
    <ligand>
        <name>S-adenosyl-L-methionine</name>
        <dbReference type="ChEBI" id="CHEBI:59789"/>
    </ligand>
</feature>
<dbReference type="EC" id="2.1.1.207" evidence="6"/>
<dbReference type="InterPro" id="IPR001537">
    <property type="entry name" value="SpoU_MeTrfase"/>
</dbReference>
<evidence type="ECO:0000256" key="4">
    <source>
        <dbReference type="ARBA" id="ARBA00022691"/>
    </source>
</evidence>
<dbReference type="SUPFAM" id="SSF75217">
    <property type="entry name" value="alpha/beta knot"/>
    <property type="match status" value="1"/>
</dbReference>
<evidence type="ECO:0000256" key="6">
    <source>
        <dbReference type="HAMAP-Rule" id="MF_01885"/>
    </source>
</evidence>
<comment type="subcellular location">
    <subcellularLocation>
        <location evidence="6">Cytoplasm</location>
    </subcellularLocation>
</comment>
<feature type="domain" description="tRNA/rRNA methyltransferase SpoU type" evidence="8">
    <location>
        <begin position="4"/>
        <end position="143"/>
    </location>
</feature>